<dbReference type="Proteomes" id="UP000078116">
    <property type="component" value="Unassembled WGS sequence"/>
</dbReference>
<organism evidence="4 6">
    <name type="scientific">Paraburkholderia ginsengiterrae</name>
    <dbReference type="NCBI Taxonomy" id="1462993"/>
    <lineage>
        <taxon>Bacteria</taxon>
        <taxon>Pseudomonadati</taxon>
        <taxon>Pseudomonadota</taxon>
        <taxon>Betaproteobacteria</taxon>
        <taxon>Burkholderiales</taxon>
        <taxon>Burkholderiaceae</taxon>
        <taxon>Paraburkholderia</taxon>
    </lineage>
</organism>
<dbReference type="GO" id="GO:0046872">
    <property type="term" value="F:metal ion binding"/>
    <property type="evidence" value="ECO:0007669"/>
    <property type="project" value="InterPro"/>
</dbReference>
<dbReference type="InterPro" id="IPR036884">
    <property type="entry name" value="2Fe-2S-bd_dom_sf"/>
</dbReference>
<keyword evidence="5" id="KW-1185">Reference proteome</keyword>
<dbReference type="PANTHER" id="PTHR45331">
    <property type="entry name" value="OXIDOREDUCTASE, IRON-SULPHUR BINDING SUBUNIT-RELATED-RELATED"/>
    <property type="match status" value="1"/>
</dbReference>
<dbReference type="Pfam" id="PF01799">
    <property type="entry name" value="Fer2_2"/>
    <property type="match status" value="1"/>
</dbReference>
<protein>
    <submittedName>
        <fullName evidence="4">(2Fe-2S)-binding protein</fullName>
    </submittedName>
</protein>
<dbReference type="InterPro" id="IPR036010">
    <property type="entry name" value="2Fe-2S_ferredoxin-like_sf"/>
</dbReference>
<dbReference type="OrthoDB" id="9179439at2"/>
<dbReference type="EMBL" id="LXJZ01000231">
    <property type="protein sequence ID" value="OAJ52528.1"/>
    <property type="molecule type" value="Genomic_DNA"/>
</dbReference>
<comment type="caution">
    <text evidence="4">The sequence shown here is derived from an EMBL/GenBank/DDBJ whole genome shotgun (WGS) entry which is preliminary data.</text>
</comment>
<evidence type="ECO:0000259" key="2">
    <source>
        <dbReference type="Pfam" id="PF01799"/>
    </source>
</evidence>
<dbReference type="Gene3D" id="3.10.20.30">
    <property type="match status" value="1"/>
</dbReference>
<dbReference type="InterPro" id="IPR001041">
    <property type="entry name" value="2Fe-2S_ferredoxin-type"/>
</dbReference>
<dbReference type="InterPro" id="IPR012675">
    <property type="entry name" value="Beta-grasp_dom_sf"/>
</dbReference>
<proteinExistence type="predicted"/>
<evidence type="ECO:0000313" key="3">
    <source>
        <dbReference type="EMBL" id="OAJ52528.1"/>
    </source>
</evidence>
<dbReference type="SUPFAM" id="SSF54292">
    <property type="entry name" value="2Fe-2S ferredoxin-like"/>
    <property type="match status" value="1"/>
</dbReference>
<dbReference type="Pfam" id="PF00111">
    <property type="entry name" value="Fer2"/>
    <property type="match status" value="1"/>
</dbReference>
<dbReference type="Gene3D" id="1.10.150.120">
    <property type="entry name" value="[2Fe-2S]-binding domain"/>
    <property type="match status" value="1"/>
</dbReference>
<evidence type="ECO:0000313" key="4">
    <source>
        <dbReference type="EMBL" id="OAJ59114.1"/>
    </source>
</evidence>
<sequence>MTAPTQASSAQAASDAPSAAVSAQASASTAASAGVPASAPAAAVVERPLTHFRTLPLSIKVNGEIVGPTDVPAGLMMIDYLHEYLHLTGSRLGCGQGICHACVVIVDKPDGTSEEVRTCITGANFFNGKSIRTIEGHAKRNEAGEVVELSAIQQKFLEHFSFQCGYCTPGFVNAATVLIERLKRQPVAKDKVEATITEALNDHICRCTGYVRYYEAVKEVVLSTPGLVKDASADVPVGAAA</sequence>
<accession>A0A1A9N698</accession>
<feature type="domain" description="2Fe-2S ferredoxin-type" evidence="1">
    <location>
        <begin position="69"/>
        <end position="111"/>
    </location>
</feature>
<dbReference type="RefSeq" id="WP_064271978.1">
    <property type="nucleotide sequence ID" value="NZ_LXJZ01000231.1"/>
</dbReference>
<feature type="domain" description="[2Fe-2S]-binding" evidence="2">
    <location>
        <begin position="133"/>
        <end position="218"/>
    </location>
</feature>
<dbReference type="SUPFAM" id="SSF47741">
    <property type="entry name" value="CO dehydrogenase ISP C-domain like"/>
    <property type="match status" value="1"/>
</dbReference>
<dbReference type="AlphaFoldDB" id="A0A1A9N698"/>
<reference evidence="5 6" key="1">
    <citation type="submission" date="2016-04" db="EMBL/GenBank/DDBJ databases">
        <title>Reclassification of Paraburkholderia panaciterrae (Farh et al. 2015) Dobritsa &amp; Samadpour 2016 as a later homotypic synonym of Paraburkholderia ginsengiterrae (Farh et al. 2015) Dobritsa &amp; Samadpour 2016.</title>
        <authorList>
            <person name="Dobritsa A.P."/>
            <person name="Kutumbaka K."/>
            <person name="Samadpour M."/>
        </authorList>
    </citation>
    <scope>NUCLEOTIDE SEQUENCE [LARGE SCALE GENOMIC DNA]</scope>
    <source>
        <strain evidence="4 6">DCY85</strain>
        <strain evidence="3 5">DCY85-1</strain>
    </source>
</reference>
<dbReference type="GO" id="GO:0016903">
    <property type="term" value="F:oxidoreductase activity, acting on the aldehyde or oxo group of donors"/>
    <property type="evidence" value="ECO:0007669"/>
    <property type="project" value="TreeGrafter"/>
</dbReference>
<dbReference type="InterPro" id="IPR002888">
    <property type="entry name" value="2Fe-2S-bd"/>
</dbReference>
<evidence type="ECO:0000313" key="6">
    <source>
        <dbReference type="Proteomes" id="UP000078116"/>
    </source>
</evidence>
<evidence type="ECO:0000313" key="5">
    <source>
        <dbReference type="Proteomes" id="UP000077961"/>
    </source>
</evidence>
<dbReference type="InterPro" id="IPR052914">
    <property type="entry name" value="Aldehyde_Oxdr_Iron-Sulfur"/>
</dbReference>
<dbReference type="STRING" id="1462993.A6V36_14080"/>
<gene>
    <name evidence="3" type="ORF">A6V36_14080</name>
    <name evidence="4" type="ORF">A6V37_27720</name>
</gene>
<dbReference type="EMBL" id="LXKA01000287">
    <property type="protein sequence ID" value="OAJ59114.1"/>
    <property type="molecule type" value="Genomic_DNA"/>
</dbReference>
<dbReference type="GO" id="GO:0051537">
    <property type="term" value="F:2 iron, 2 sulfur cluster binding"/>
    <property type="evidence" value="ECO:0007669"/>
    <property type="project" value="TreeGrafter"/>
</dbReference>
<name>A0A1A9N698_9BURK</name>
<evidence type="ECO:0000259" key="1">
    <source>
        <dbReference type="Pfam" id="PF00111"/>
    </source>
</evidence>
<dbReference type="PANTHER" id="PTHR45331:SF2">
    <property type="entry name" value="OXIDOREDUCTASE WITH IRON-SULFUR SUBUNIT"/>
    <property type="match status" value="1"/>
</dbReference>
<dbReference type="Proteomes" id="UP000077961">
    <property type="component" value="Unassembled WGS sequence"/>
</dbReference>